<organism evidence="6 7">
    <name type="scientific">Gimesia panareensis</name>
    <dbReference type="NCBI Taxonomy" id="2527978"/>
    <lineage>
        <taxon>Bacteria</taxon>
        <taxon>Pseudomonadati</taxon>
        <taxon>Planctomycetota</taxon>
        <taxon>Planctomycetia</taxon>
        <taxon>Planctomycetales</taxon>
        <taxon>Planctomycetaceae</taxon>
        <taxon>Gimesia</taxon>
    </lineage>
</organism>
<dbReference type="PROSITE" id="PS51128">
    <property type="entry name" value="ZF_DKSA_2"/>
    <property type="match status" value="1"/>
</dbReference>
<dbReference type="OrthoDB" id="9811543at2"/>
<dbReference type="AlphaFoldDB" id="A0A518FW03"/>
<evidence type="ECO:0000313" key="7">
    <source>
        <dbReference type="Proteomes" id="UP000320839"/>
    </source>
</evidence>
<dbReference type="InterPro" id="IPR000962">
    <property type="entry name" value="Znf_DskA_TraR"/>
</dbReference>
<evidence type="ECO:0000256" key="1">
    <source>
        <dbReference type="ARBA" id="ARBA00022723"/>
    </source>
</evidence>
<evidence type="ECO:0000256" key="2">
    <source>
        <dbReference type="ARBA" id="ARBA00022771"/>
    </source>
</evidence>
<gene>
    <name evidence="6" type="primary">dksA</name>
    <name evidence="6" type="ORF">Pan153_51990</name>
</gene>
<feature type="domain" description="Zinc finger DksA/TraR C4-type" evidence="5">
    <location>
        <begin position="79"/>
        <end position="108"/>
    </location>
</feature>
<feature type="zinc finger region" description="dksA C4-type" evidence="4">
    <location>
        <begin position="84"/>
        <end position="108"/>
    </location>
</feature>
<dbReference type="PANTHER" id="PTHR33823">
    <property type="entry name" value="RNA POLYMERASE-BINDING TRANSCRIPTION FACTOR DKSA-RELATED"/>
    <property type="match status" value="1"/>
</dbReference>
<keyword evidence="2" id="KW-0863">Zinc-finger</keyword>
<dbReference type="PANTHER" id="PTHR33823:SF4">
    <property type="entry name" value="GENERAL STRESS PROTEIN 16O"/>
    <property type="match status" value="1"/>
</dbReference>
<keyword evidence="1" id="KW-0479">Metal-binding</keyword>
<evidence type="ECO:0000256" key="4">
    <source>
        <dbReference type="PROSITE-ProRule" id="PRU00510"/>
    </source>
</evidence>
<keyword evidence="3" id="KW-0862">Zinc</keyword>
<sequence length="110" mass="12485">MPDKQFIATMKQVLLELECELTERLSHDIDAERPGIDSAVGRLSFIDAYQQHEMDLNTRRRSAAQLASVHGALARIEKGNYGICERCGQEIDPERLEYLPETPFCTDCNT</sequence>
<dbReference type="Proteomes" id="UP000320839">
    <property type="component" value="Chromosome"/>
</dbReference>
<proteinExistence type="predicted"/>
<dbReference type="RefSeq" id="WP_145458757.1">
    <property type="nucleotide sequence ID" value="NZ_CP036317.1"/>
</dbReference>
<evidence type="ECO:0000313" key="6">
    <source>
        <dbReference type="EMBL" id="QDV20524.1"/>
    </source>
</evidence>
<dbReference type="GO" id="GO:0008270">
    <property type="term" value="F:zinc ion binding"/>
    <property type="evidence" value="ECO:0007669"/>
    <property type="project" value="UniProtKB-KW"/>
</dbReference>
<evidence type="ECO:0000256" key="3">
    <source>
        <dbReference type="ARBA" id="ARBA00022833"/>
    </source>
</evidence>
<protein>
    <submittedName>
        <fullName evidence="6">RNA polymerase-binding transcription factor DksA</fullName>
    </submittedName>
</protein>
<dbReference type="SUPFAM" id="SSF57716">
    <property type="entry name" value="Glucocorticoid receptor-like (DNA-binding domain)"/>
    <property type="match status" value="1"/>
</dbReference>
<name>A0A518FW03_9PLAN</name>
<dbReference type="Gene3D" id="1.20.120.910">
    <property type="entry name" value="DksA, coiled-coil domain"/>
    <property type="match status" value="1"/>
</dbReference>
<reference evidence="6 7" key="1">
    <citation type="submission" date="2019-02" db="EMBL/GenBank/DDBJ databases">
        <title>Deep-cultivation of Planctomycetes and their phenomic and genomic characterization uncovers novel biology.</title>
        <authorList>
            <person name="Wiegand S."/>
            <person name="Jogler M."/>
            <person name="Boedeker C."/>
            <person name="Pinto D."/>
            <person name="Vollmers J."/>
            <person name="Rivas-Marin E."/>
            <person name="Kohn T."/>
            <person name="Peeters S.H."/>
            <person name="Heuer A."/>
            <person name="Rast P."/>
            <person name="Oberbeckmann S."/>
            <person name="Bunk B."/>
            <person name="Jeske O."/>
            <person name="Meyerdierks A."/>
            <person name="Storesund J.E."/>
            <person name="Kallscheuer N."/>
            <person name="Luecker S."/>
            <person name="Lage O.M."/>
            <person name="Pohl T."/>
            <person name="Merkel B.J."/>
            <person name="Hornburger P."/>
            <person name="Mueller R.-W."/>
            <person name="Bruemmer F."/>
            <person name="Labrenz M."/>
            <person name="Spormann A.M."/>
            <person name="Op den Camp H."/>
            <person name="Overmann J."/>
            <person name="Amann R."/>
            <person name="Jetten M.S.M."/>
            <person name="Mascher T."/>
            <person name="Medema M.H."/>
            <person name="Devos D.P."/>
            <person name="Kaster A.-K."/>
            <person name="Ovreas L."/>
            <person name="Rohde M."/>
            <person name="Galperin M.Y."/>
            <person name="Jogler C."/>
        </authorList>
    </citation>
    <scope>NUCLEOTIDE SEQUENCE [LARGE SCALE GENOMIC DNA]</scope>
    <source>
        <strain evidence="6 7">Pan153</strain>
    </source>
</reference>
<dbReference type="PROSITE" id="PS01102">
    <property type="entry name" value="ZF_DKSA_1"/>
    <property type="match status" value="1"/>
</dbReference>
<accession>A0A518FW03</accession>
<dbReference type="EMBL" id="CP036317">
    <property type="protein sequence ID" value="QDV20524.1"/>
    <property type="molecule type" value="Genomic_DNA"/>
</dbReference>
<dbReference type="Pfam" id="PF01258">
    <property type="entry name" value="zf-dskA_traR"/>
    <property type="match status" value="1"/>
</dbReference>
<evidence type="ECO:0000259" key="5">
    <source>
        <dbReference type="Pfam" id="PF01258"/>
    </source>
</evidence>
<dbReference type="InterPro" id="IPR020458">
    <property type="entry name" value="Znf_DskA_TraR_CS"/>
</dbReference>